<name>C0GKX8_DETAL</name>
<dbReference type="RefSeq" id="WP_008519266.1">
    <property type="nucleotide sequence ID" value="NZ_ACJM01000030.1"/>
</dbReference>
<feature type="transmembrane region" description="Helical" evidence="1">
    <location>
        <begin position="357"/>
        <end position="377"/>
    </location>
</feature>
<feature type="domain" description="TRAP C4-dicarboxylate transport system permease DctM subunit" evidence="2">
    <location>
        <begin position="131"/>
        <end position="590"/>
    </location>
</feature>
<feature type="transmembrane region" description="Helical" evidence="1">
    <location>
        <begin position="90"/>
        <end position="111"/>
    </location>
</feature>
<dbReference type="Pfam" id="PF06808">
    <property type="entry name" value="DctM"/>
    <property type="match status" value="1"/>
</dbReference>
<sequence>MNIDEIIKTSRDIDLHEISDEGKIRNPGGILALVIFIIGLIWSLFHFYTAGFGLLTATLQRSAHLSIGLALCFLYFPFNRKKEVAYHKIPWHDILLALTGFMTIIYTFVFYNDLVWRVGMPNQIDLLVGGLAIILVLLAAHRAFGPALPIVTIVFLFYPFVGQYLPEIIGHGGYRMVRVINDLYLTNTGIFGIPIGVSSTFVFTFVLFGCFFQASGAAQYIVQLSFAAMGRFKGGPAKAAVVASGFMGSIAGSSVANTVVTGSITIPMMKKTGFSSEVAGGVETAASTDGQFLPPIMGAAAFVMAEFTGIPYWQICIAAALPAIISYAALLCIVHLQAAKTGMQAMPKAQIPPLLTTFIKGIFYWFPICILVYYLIIRRFTPNTAGFYAILAVIGMMIVMRAIKLGQDSKKEEISFAANLVTHLKGLGHDILQALDSTARSMAGIAVACACAGIIVGVVTLTGLGMSITQVIATAAGDNLFILLIMAAAISIILGLGLPTTAKYVIMATLVAPAILMVEPTLPVVGVHLFILYYAILADDTPPVGVAAYAAAAIARSDPIRTGLLGFKFDLGAFLLPFMFIYNPEFLLIDTTWQKALMVASTSLFGIYCFSAVIQRWLFTQLKIWEQVILLAIAFSMIWPTWITDIVGASVFIFIYLHQRAVKKREDETQNLSAGA</sequence>
<keyword evidence="1" id="KW-0812">Transmembrane</keyword>
<dbReference type="NCBIfam" id="TIGR02123">
    <property type="entry name" value="TRAP_fused"/>
    <property type="match status" value="1"/>
</dbReference>
<keyword evidence="1" id="KW-1133">Transmembrane helix</keyword>
<organism evidence="3 4">
    <name type="scientific">Dethiobacter alkaliphilus AHT 1</name>
    <dbReference type="NCBI Taxonomy" id="555088"/>
    <lineage>
        <taxon>Bacteria</taxon>
        <taxon>Bacillati</taxon>
        <taxon>Bacillota</taxon>
        <taxon>Dethiobacteria</taxon>
        <taxon>Dethiobacterales</taxon>
        <taxon>Dethiobacteraceae</taxon>
        <taxon>Dethiobacter</taxon>
    </lineage>
</organism>
<dbReference type="PANTHER" id="PTHR43849">
    <property type="entry name" value="BLL3936 PROTEIN"/>
    <property type="match status" value="1"/>
</dbReference>
<evidence type="ECO:0000313" key="3">
    <source>
        <dbReference type="EMBL" id="EEG76008.1"/>
    </source>
</evidence>
<dbReference type="eggNOG" id="COG4666">
    <property type="taxonomic scope" value="Bacteria"/>
</dbReference>
<feature type="transmembrane region" description="Helical" evidence="1">
    <location>
        <begin position="185"/>
        <end position="212"/>
    </location>
</feature>
<dbReference type="EMBL" id="ACJM01000030">
    <property type="protein sequence ID" value="EEG76008.1"/>
    <property type="molecule type" value="Genomic_DNA"/>
</dbReference>
<accession>C0GKX8</accession>
<feature type="transmembrane region" description="Helical" evidence="1">
    <location>
        <begin position="239"/>
        <end position="260"/>
    </location>
</feature>
<feature type="transmembrane region" description="Helical" evidence="1">
    <location>
        <begin position="312"/>
        <end position="336"/>
    </location>
</feature>
<reference evidence="3 4" key="1">
    <citation type="submission" date="2009-02" db="EMBL/GenBank/DDBJ databases">
        <title>Sequencing of the draft genome and assembly of Dethiobacter alkaliphilus AHT 1.</title>
        <authorList>
            <consortium name="US DOE Joint Genome Institute (JGI-PGF)"/>
            <person name="Lucas S."/>
            <person name="Copeland A."/>
            <person name="Lapidus A."/>
            <person name="Glavina del Rio T."/>
            <person name="Dalin E."/>
            <person name="Tice H."/>
            <person name="Bruce D."/>
            <person name="Goodwin L."/>
            <person name="Pitluck S."/>
            <person name="Larimer F."/>
            <person name="Land M.L."/>
            <person name="Hauser L."/>
            <person name="Muyzer G."/>
        </authorList>
    </citation>
    <scope>NUCLEOTIDE SEQUENCE [LARGE SCALE GENOMIC DNA]</scope>
    <source>
        <strain evidence="3 4">AHT 1</strain>
    </source>
</reference>
<feature type="transmembrane region" description="Helical" evidence="1">
    <location>
        <begin position="480"/>
        <end position="498"/>
    </location>
</feature>
<evidence type="ECO:0000256" key="1">
    <source>
        <dbReference type="SAM" id="Phobius"/>
    </source>
</evidence>
<dbReference type="OrthoDB" id="9759894at2"/>
<dbReference type="AlphaFoldDB" id="C0GKX8"/>
<feature type="transmembrane region" description="Helical" evidence="1">
    <location>
        <begin position="571"/>
        <end position="589"/>
    </location>
</feature>
<protein>
    <submittedName>
        <fullName evidence="3">TRAP transporter, 4TM/12TM fusion protein</fullName>
    </submittedName>
</protein>
<keyword evidence="1" id="KW-0472">Membrane</keyword>
<dbReference type="InterPro" id="IPR021814">
    <property type="entry name" value="DUF3394"/>
</dbReference>
<dbReference type="PANTHER" id="PTHR43849:SF2">
    <property type="entry name" value="BLL3936 PROTEIN"/>
    <property type="match status" value="1"/>
</dbReference>
<feature type="transmembrane region" description="Helical" evidence="1">
    <location>
        <begin position="596"/>
        <end position="617"/>
    </location>
</feature>
<dbReference type="STRING" id="555088.DealDRAFT_3137"/>
<dbReference type="Proteomes" id="UP000006443">
    <property type="component" value="Unassembled WGS sequence"/>
</dbReference>
<comment type="caution">
    <text evidence="3">The sequence shown here is derived from an EMBL/GenBank/DDBJ whole genome shotgun (WGS) entry which is preliminary data.</text>
</comment>
<gene>
    <name evidence="3" type="ORF">DealDRAFT_3137</name>
</gene>
<dbReference type="Pfam" id="PF11874">
    <property type="entry name" value="DUF3394"/>
    <property type="match status" value="1"/>
</dbReference>
<feature type="transmembrane region" description="Helical" evidence="1">
    <location>
        <begin position="30"/>
        <end position="49"/>
    </location>
</feature>
<dbReference type="InterPro" id="IPR010656">
    <property type="entry name" value="DctM"/>
</dbReference>
<dbReference type="InterPro" id="IPR011853">
    <property type="entry name" value="TRAP_DctM-Dct_fused"/>
</dbReference>
<evidence type="ECO:0000313" key="4">
    <source>
        <dbReference type="Proteomes" id="UP000006443"/>
    </source>
</evidence>
<feature type="transmembrane region" description="Helical" evidence="1">
    <location>
        <begin position="445"/>
        <end position="468"/>
    </location>
</feature>
<evidence type="ECO:0000259" key="2">
    <source>
        <dbReference type="Pfam" id="PF06808"/>
    </source>
</evidence>
<feature type="transmembrane region" description="Helical" evidence="1">
    <location>
        <begin position="510"/>
        <end position="536"/>
    </location>
</feature>
<feature type="transmembrane region" description="Helical" evidence="1">
    <location>
        <begin position="147"/>
        <end position="165"/>
    </location>
</feature>
<proteinExistence type="predicted"/>
<feature type="transmembrane region" description="Helical" evidence="1">
    <location>
        <begin position="629"/>
        <end position="657"/>
    </location>
</feature>
<feature type="transmembrane region" description="Helical" evidence="1">
    <location>
        <begin position="383"/>
        <end position="403"/>
    </location>
</feature>
<feature type="transmembrane region" description="Helical" evidence="1">
    <location>
        <begin position="61"/>
        <end position="78"/>
    </location>
</feature>
<feature type="transmembrane region" description="Helical" evidence="1">
    <location>
        <begin position="123"/>
        <end position="140"/>
    </location>
</feature>
<keyword evidence="4" id="KW-1185">Reference proteome</keyword>